<dbReference type="InterPro" id="IPR001279">
    <property type="entry name" value="Metallo-B-lactamas"/>
</dbReference>
<dbReference type="PANTHER" id="PTHR42951:SF22">
    <property type="entry name" value="METALLO BETA-LACTAMASE SUPERFAMILY LIPOPROTEIN"/>
    <property type="match status" value="1"/>
</dbReference>
<dbReference type="Pfam" id="PF00753">
    <property type="entry name" value="Lactamase_B"/>
    <property type="match status" value="1"/>
</dbReference>
<feature type="domain" description="Metallo-beta-lactamase" evidence="1">
    <location>
        <begin position="24"/>
        <end position="229"/>
    </location>
</feature>
<evidence type="ECO:0000313" key="2">
    <source>
        <dbReference type="EMBL" id="OQX10435.1"/>
    </source>
</evidence>
<dbReference type="InterPro" id="IPR037482">
    <property type="entry name" value="ST1585_MBL-fold"/>
</dbReference>
<sequence length="320" mass="35604">MTARYQDLGNGIYCIDTDLYRPHMAACYLVREGDVVAFVDTGTYHTIPLLIAVLADLGLGVEHVRYVIPTHVHLDHAGGAGELMARCPQAQLIVHPKGAPHMIDPSRLQAGATAVYGEEGFAKDYGKLIPIPEARVTLAQDGHTVDLNGRILTFYDTPGHANHHGCIWDERSAYCFTGDTFGISYREFDTAKGVWMFAPTTPVAFSPDEWLVSLDKLQALQPAAMLLTHYGRVTDVPLLMETLRKSISKLSEMALALRGTPQDRVAQLREQIMQYWLEEIAAHGCNLSERDSRELLAVDSELNAQGLDVWLQRLDKVKHR</sequence>
<proteinExistence type="predicted"/>
<comment type="caution">
    <text evidence="2">The sequence shown here is derived from an EMBL/GenBank/DDBJ whole genome shotgun (WGS) entry which is preliminary data.</text>
</comment>
<keyword evidence="2" id="KW-0378">Hydrolase</keyword>
<reference evidence="2 3" key="1">
    <citation type="submission" date="2017-01" db="EMBL/GenBank/DDBJ databases">
        <title>Novel large sulfur bacteria in the metagenomes of groundwater-fed chemosynthetic microbial mats in the Lake Huron basin.</title>
        <authorList>
            <person name="Sharrar A.M."/>
            <person name="Flood B.E."/>
            <person name="Bailey J.V."/>
            <person name="Jones D.S."/>
            <person name="Biddanda B."/>
            <person name="Ruberg S.A."/>
            <person name="Marcus D.N."/>
            <person name="Dick G.J."/>
        </authorList>
    </citation>
    <scope>NUCLEOTIDE SEQUENCE [LARGE SCALE GENOMIC DNA]</scope>
    <source>
        <strain evidence="2">A8</strain>
    </source>
</reference>
<accession>A0A1Y1QP24</accession>
<dbReference type="CDD" id="cd07726">
    <property type="entry name" value="ST1585-like_MBL-fold"/>
    <property type="match status" value="1"/>
</dbReference>
<dbReference type="Gene3D" id="3.60.15.10">
    <property type="entry name" value="Ribonuclease Z/Hydroxyacylglutathione hydrolase-like"/>
    <property type="match status" value="1"/>
</dbReference>
<gene>
    <name evidence="2" type="ORF">BWK73_20280</name>
</gene>
<dbReference type="Proteomes" id="UP000192491">
    <property type="component" value="Unassembled WGS sequence"/>
</dbReference>
<dbReference type="EMBL" id="MTEJ01000112">
    <property type="protein sequence ID" value="OQX10435.1"/>
    <property type="molecule type" value="Genomic_DNA"/>
</dbReference>
<organism evidence="2 3">
    <name type="scientific">Thiothrix lacustris</name>
    <dbReference type="NCBI Taxonomy" id="525917"/>
    <lineage>
        <taxon>Bacteria</taxon>
        <taxon>Pseudomonadati</taxon>
        <taxon>Pseudomonadota</taxon>
        <taxon>Gammaproteobacteria</taxon>
        <taxon>Thiotrichales</taxon>
        <taxon>Thiotrichaceae</taxon>
        <taxon>Thiothrix</taxon>
    </lineage>
</organism>
<dbReference type="SMART" id="SM00849">
    <property type="entry name" value="Lactamase_B"/>
    <property type="match status" value="1"/>
</dbReference>
<evidence type="ECO:0000313" key="3">
    <source>
        <dbReference type="Proteomes" id="UP000192491"/>
    </source>
</evidence>
<dbReference type="InterPro" id="IPR050855">
    <property type="entry name" value="NDM-1-like"/>
</dbReference>
<protein>
    <submittedName>
        <fullName evidence="2">MBL fold metallo-hydrolase</fullName>
    </submittedName>
</protein>
<dbReference type="AlphaFoldDB" id="A0A1Y1QP24"/>
<dbReference type="PANTHER" id="PTHR42951">
    <property type="entry name" value="METALLO-BETA-LACTAMASE DOMAIN-CONTAINING"/>
    <property type="match status" value="1"/>
</dbReference>
<name>A0A1Y1QP24_9GAMM</name>
<dbReference type="InterPro" id="IPR036866">
    <property type="entry name" value="RibonucZ/Hydroxyglut_hydro"/>
</dbReference>
<evidence type="ECO:0000259" key="1">
    <source>
        <dbReference type="SMART" id="SM00849"/>
    </source>
</evidence>
<dbReference type="GO" id="GO:0016787">
    <property type="term" value="F:hydrolase activity"/>
    <property type="evidence" value="ECO:0007669"/>
    <property type="project" value="UniProtKB-KW"/>
</dbReference>
<dbReference type="SUPFAM" id="SSF56281">
    <property type="entry name" value="Metallo-hydrolase/oxidoreductase"/>
    <property type="match status" value="1"/>
</dbReference>